<evidence type="ECO:0000313" key="2">
    <source>
        <dbReference type="EMBL" id="MCU7550344.1"/>
    </source>
</evidence>
<dbReference type="AlphaFoldDB" id="A0A9X3BG55"/>
<protein>
    <submittedName>
        <fullName evidence="2">Uncharacterized protein</fullName>
    </submittedName>
</protein>
<dbReference type="EMBL" id="JAOTIF010000011">
    <property type="protein sequence ID" value="MCU7550344.1"/>
    <property type="molecule type" value="Genomic_DNA"/>
</dbReference>
<feature type="signal peptide" evidence="1">
    <location>
        <begin position="1"/>
        <end position="19"/>
    </location>
</feature>
<organism evidence="2 3">
    <name type="scientific">Paraflavisolibacter caeni</name>
    <dbReference type="NCBI Taxonomy" id="2982496"/>
    <lineage>
        <taxon>Bacteria</taxon>
        <taxon>Pseudomonadati</taxon>
        <taxon>Bacteroidota</taxon>
        <taxon>Chitinophagia</taxon>
        <taxon>Chitinophagales</taxon>
        <taxon>Chitinophagaceae</taxon>
        <taxon>Paraflavisolibacter</taxon>
    </lineage>
</organism>
<name>A0A9X3BG55_9BACT</name>
<gene>
    <name evidence="2" type="ORF">OCK74_14575</name>
</gene>
<comment type="caution">
    <text evidence="2">The sequence shown here is derived from an EMBL/GenBank/DDBJ whole genome shotgun (WGS) entry which is preliminary data.</text>
</comment>
<accession>A0A9X3BG55</accession>
<feature type="chain" id="PRO_5040780632" evidence="1">
    <location>
        <begin position="20"/>
        <end position="231"/>
    </location>
</feature>
<sequence length="231" mass="26532">MKKLLPIAAFAFLSHITYAQSIDVITGNYSTDLVYAIHGKAPVKYENIKKGTPYFISDWLPATVILFDGRQFNNVMSKIDLLEHRFIYLNNGVEYTAESKIREVIFNDSLNGKKYHFIHDSAFPNPVQKGDNGWYLVLTSGNVSAFMYIIKKIEESREYNSAITNRNIENSEKYFISYKNLLIPVKRLKDIPDILRDRQGELNAYLNKEGMNKVTGESLGKLISYYNSFGK</sequence>
<dbReference type="RefSeq" id="WP_279297781.1">
    <property type="nucleotide sequence ID" value="NZ_JAOTIF010000011.1"/>
</dbReference>
<proteinExistence type="predicted"/>
<dbReference type="Proteomes" id="UP001155483">
    <property type="component" value="Unassembled WGS sequence"/>
</dbReference>
<evidence type="ECO:0000313" key="3">
    <source>
        <dbReference type="Proteomes" id="UP001155483"/>
    </source>
</evidence>
<reference evidence="2" key="1">
    <citation type="submission" date="2022-09" db="EMBL/GenBank/DDBJ databases">
        <authorList>
            <person name="Yuan C."/>
            <person name="Ke Z."/>
        </authorList>
    </citation>
    <scope>NUCLEOTIDE SEQUENCE</scope>
    <source>
        <strain evidence="2">LB-8</strain>
    </source>
</reference>
<evidence type="ECO:0000256" key="1">
    <source>
        <dbReference type="SAM" id="SignalP"/>
    </source>
</evidence>
<keyword evidence="1" id="KW-0732">Signal</keyword>
<reference evidence="2" key="2">
    <citation type="submission" date="2023-04" db="EMBL/GenBank/DDBJ databases">
        <title>Paracnuella aquatica gen. nov., sp. nov., a member of the family Chitinophagaceae isolated from a hot spring.</title>
        <authorList>
            <person name="Wang C."/>
        </authorList>
    </citation>
    <scope>NUCLEOTIDE SEQUENCE</scope>
    <source>
        <strain evidence="2">LB-8</strain>
    </source>
</reference>
<keyword evidence="3" id="KW-1185">Reference proteome</keyword>